<evidence type="ECO:0000313" key="4">
    <source>
        <dbReference type="EMBL" id="PRD51400.1"/>
    </source>
</evidence>
<feature type="domain" description="DUF4142" evidence="3">
    <location>
        <begin position="29"/>
        <end position="164"/>
    </location>
</feature>
<protein>
    <recommendedName>
        <fullName evidence="3">DUF4142 domain-containing protein</fullName>
    </recommendedName>
</protein>
<name>A0A2S9JES0_9SPHI</name>
<evidence type="ECO:0000259" key="3">
    <source>
        <dbReference type="Pfam" id="PF13628"/>
    </source>
</evidence>
<proteinExistence type="predicted"/>
<feature type="region of interest" description="Disordered" evidence="1">
    <location>
        <begin position="161"/>
        <end position="185"/>
    </location>
</feature>
<dbReference type="Proteomes" id="UP000238642">
    <property type="component" value="Unassembled WGS sequence"/>
</dbReference>
<dbReference type="AlphaFoldDB" id="A0A2S9JES0"/>
<accession>A0A2S9JES0</accession>
<comment type="caution">
    <text evidence="4">The sequence shown here is derived from an EMBL/GenBank/DDBJ whole genome shotgun (WGS) entry which is preliminary data.</text>
</comment>
<dbReference type="Gene3D" id="1.20.1260.10">
    <property type="match status" value="1"/>
</dbReference>
<dbReference type="RefSeq" id="WP_105727690.1">
    <property type="nucleotide sequence ID" value="NZ_PVBS01000005.1"/>
</dbReference>
<keyword evidence="2" id="KW-0732">Signal</keyword>
<sequence length="185" mass="20702">MKRYLKYCFAVLGTVILFLPRISAQEANRDQEFLTKAVSSNQFEIALGTQALKQSENEEIKRYGQMLINDHTKVLEELQDAALAKKLVVPNGMEENQASILESLSVLSGADFDNAFKDVAVKTHESAIVLFENAANNLSDQEFRSWAAEKVPSLRNHLEQAKSLQVKSKSDTPSHSMKEDSIETL</sequence>
<evidence type="ECO:0000256" key="1">
    <source>
        <dbReference type="SAM" id="MobiDB-lite"/>
    </source>
</evidence>
<dbReference type="OrthoDB" id="883203at2"/>
<gene>
    <name evidence="4" type="ORF">C5749_18510</name>
</gene>
<dbReference type="PANTHER" id="PTHR38593:SF1">
    <property type="entry name" value="BLR2558 PROTEIN"/>
    <property type="match status" value="1"/>
</dbReference>
<keyword evidence="5" id="KW-1185">Reference proteome</keyword>
<dbReference type="InterPro" id="IPR025419">
    <property type="entry name" value="DUF4142"/>
</dbReference>
<feature type="signal peptide" evidence="2">
    <location>
        <begin position="1"/>
        <end position="24"/>
    </location>
</feature>
<organism evidence="4 5">
    <name type="scientific">Sphingobacterium gobiense</name>
    <dbReference type="NCBI Taxonomy" id="1382456"/>
    <lineage>
        <taxon>Bacteria</taxon>
        <taxon>Pseudomonadati</taxon>
        <taxon>Bacteroidota</taxon>
        <taxon>Sphingobacteriia</taxon>
        <taxon>Sphingobacteriales</taxon>
        <taxon>Sphingobacteriaceae</taxon>
        <taxon>Sphingobacterium</taxon>
    </lineage>
</organism>
<reference evidence="4 5" key="1">
    <citation type="submission" date="2018-02" db="EMBL/GenBank/DDBJ databases">
        <title>The draft genome of Sphingobacterium gobiense H7.</title>
        <authorList>
            <person name="Li L."/>
            <person name="Liu L."/>
            <person name="Zhang X."/>
            <person name="Wang T."/>
            <person name="Liang L."/>
        </authorList>
    </citation>
    <scope>NUCLEOTIDE SEQUENCE [LARGE SCALE GENOMIC DNA]</scope>
    <source>
        <strain evidence="4 5">ACCC 05757</strain>
    </source>
</reference>
<dbReference type="PANTHER" id="PTHR38593">
    <property type="entry name" value="BLR2558 PROTEIN"/>
    <property type="match status" value="1"/>
</dbReference>
<evidence type="ECO:0000256" key="2">
    <source>
        <dbReference type="SAM" id="SignalP"/>
    </source>
</evidence>
<feature type="compositionally biased region" description="Basic and acidic residues" evidence="1">
    <location>
        <begin position="168"/>
        <end position="185"/>
    </location>
</feature>
<feature type="chain" id="PRO_5015736653" description="DUF4142 domain-containing protein" evidence="2">
    <location>
        <begin position="25"/>
        <end position="185"/>
    </location>
</feature>
<dbReference type="EMBL" id="PVBS01000005">
    <property type="protein sequence ID" value="PRD51400.1"/>
    <property type="molecule type" value="Genomic_DNA"/>
</dbReference>
<dbReference type="InterPro" id="IPR012347">
    <property type="entry name" value="Ferritin-like"/>
</dbReference>
<evidence type="ECO:0000313" key="5">
    <source>
        <dbReference type="Proteomes" id="UP000238642"/>
    </source>
</evidence>
<dbReference type="Pfam" id="PF13628">
    <property type="entry name" value="DUF4142"/>
    <property type="match status" value="1"/>
</dbReference>